<accession>A0A699S8L3</accession>
<name>A0A699S8L3_TANCI</name>
<proteinExistence type="predicted"/>
<reference evidence="1" key="1">
    <citation type="journal article" date="2019" name="Sci. Rep.">
        <title>Draft genome of Tanacetum cinerariifolium, the natural source of mosquito coil.</title>
        <authorList>
            <person name="Yamashiro T."/>
            <person name="Shiraishi A."/>
            <person name="Satake H."/>
            <person name="Nakayama K."/>
        </authorList>
    </citation>
    <scope>NUCLEOTIDE SEQUENCE</scope>
</reference>
<gene>
    <name evidence="1" type="ORF">Tci_865567</name>
</gene>
<sequence length="47" mass="5301">VKTASTPIETQKPLVKDEEAADVDVHLYRRLISWECKKQTIVATSTT</sequence>
<protein>
    <submittedName>
        <fullName evidence="1">Uncharacterized protein</fullName>
    </submittedName>
</protein>
<dbReference type="EMBL" id="BKCJ011144271">
    <property type="protein sequence ID" value="GFC93597.1"/>
    <property type="molecule type" value="Genomic_DNA"/>
</dbReference>
<evidence type="ECO:0000313" key="1">
    <source>
        <dbReference type="EMBL" id="GFC93597.1"/>
    </source>
</evidence>
<comment type="caution">
    <text evidence="1">The sequence shown here is derived from an EMBL/GenBank/DDBJ whole genome shotgun (WGS) entry which is preliminary data.</text>
</comment>
<dbReference type="AlphaFoldDB" id="A0A699S8L3"/>
<organism evidence="1">
    <name type="scientific">Tanacetum cinerariifolium</name>
    <name type="common">Dalmatian daisy</name>
    <name type="synonym">Chrysanthemum cinerariifolium</name>
    <dbReference type="NCBI Taxonomy" id="118510"/>
    <lineage>
        <taxon>Eukaryota</taxon>
        <taxon>Viridiplantae</taxon>
        <taxon>Streptophyta</taxon>
        <taxon>Embryophyta</taxon>
        <taxon>Tracheophyta</taxon>
        <taxon>Spermatophyta</taxon>
        <taxon>Magnoliopsida</taxon>
        <taxon>eudicotyledons</taxon>
        <taxon>Gunneridae</taxon>
        <taxon>Pentapetalae</taxon>
        <taxon>asterids</taxon>
        <taxon>campanulids</taxon>
        <taxon>Asterales</taxon>
        <taxon>Asteraceae</taxon>
        <taxon>Asteroideae</taxon>
        <taxon>Anthemideae</taxon>
        <taxon>Anthemidinae</taxon>
        <taxon>Tanacetum</taxon>
    </lineage>
</organism>
<feature type="non-terminal residue" evidence="1">
    <location>
        <position position="1"/>
    </location>
</feature>